<evidence type="ECO:0000256" key="4">
    <source>
        <dbReference type="PROSITE-ProRule" id="PRU00335"/>
    </source>
</evidence>
<comment type="caution">
    <text evidence="6">The sequence shown here is derived from an EMBL/GenBank/DDBJ whole genome shotgun (WGS) entry which is preliminary data.</text>
</comment>
<feature type="domain" description="HTH tetR-type" evidence="5">
    <location>
        <begin position="16"/>
        <end position="75"/>
    </location>
</feature>
<feature type="DNA-binding region" description="H-T-H motif" evidence="4">
    <location>
        <begin position="38"/>
        <end position="57"/>
    </location>
</feature>
<dbReference type="Pfam" id="PF17918">
    <property type="entry name" value="TetR_C_15"/>
    <property type="match status" value="1"/>
</dbReference>
<dbReference type="RefSeq" id="WP_043681485.1">
    <property type="nucleotide sequence ID" value="NZ_BDCI01000050.1"/>
</dbReference>
<dbReference type="InterPro" id="IPR009057">
    <property type="entry name" value="Homeodomain-like_sf"/>
</dbReference>
<evidence type="ECO:0000256" key="3">
    <source>
        <dbReference type="ARBA" id="ARBA00023163"/>
    </source>
</evidence>
<dbReference type="SUPFAM" id="SSF46689">
    <property type="entry name" value="Homeodomain-like"/>
    <property type="match status" value="1"/>
</dbReference>
<name>A0ABR4Z3Z2_9NOCA</name>
<evidence type="ECO:0000313" key="6">
    <source>
        <dbReference type="EMBL" id="KIA60036.1"/>
    </source>
</evidence>
<dbReference type="Pfam" id="PF00440">
    <property type="entry name" value="TetR_N"/>
    <property type="match status" value="1"/>
</dbReference>
<dbReference type="PROSITE" id="PS01081">
    <property type="entry name" value="HTH_TETR_1"/>
    <property type="match status" value="1"/>
</dbReference>
<dbReference type="PANTHER" id="PTHR30055:SF234">
    <property type="entry name" value="HTH-TYPE TRANSCRIPTIONAL REGULATOR BETI"/>
    <property type="match status" value="1"/>
</dbReference>
<keyword evidence="1" id="KW-0805">Transcription regulation</keyword>
<evidence type="ECO:0000259" key="5">
    <source>
        <dbReference type="PROSITE" id="PS50977"/>
    </source>
</evidence>
<keyword evidence="7" id="KW-1185">Reference proteome</keyword>
<protein>
    <submittedName>
        <fullName evidence="6">TetR family transcriptional regulator</fullName>
    </submittedName>
</protein>
<dbReference type="InterPro" id="IPR050109">
    <property type="entry name" value="HTH-type_TetR-like_transc_reg"/>
</dbReference>
<reference evidence="6 7" key="1">
    <citation type="journal article" date="2014" name="Int. J. Syst. Evol. Microbiol.">
        <title>Nocardia vulneris sp. nov., isolated from wounds of human patients in North America.</title>
        <authorList>
            <person name="Lasker B.A."/>
            <person name="Bell M."/>
            <person name="Klenk H.P."/>
            <person name="Sproer C."/>
            <person name="Schumann C."/>
            <person name="Schumann P."/>
            <person name="Brown J.M."/>
        </authorList>
    </citation>
    <scope>NUCLEOTIDE SEQUENCE [LARGE SCALE GENOMIC DNA]</scope>
    <source>
        <strain evidence="6 7">W9851</strain>
    </source>
</reference>
<organism evidence="6 7">
    <name type="scientific">Nocardia vulneris</name>
    <dbReference type="NCBI Taxonomy" id="1141657"/>
    <lineage>
        <taxon>Bacteria</taxon>
        <taxon>Bacillati</taxon>
        <taxon>Actinomycetota</taxon>
        <taxon>Actinomycetes</taxon>
        <taxon>Mycobacteriales</taxon>
        <taxon>Nocardiaceae</taxon>
        <taxon>Nocardia</taxon>
    </lineage>
</organism>
<dbReference type="Gene3D" id="1.10.357.10">
    <property type="entry name" value="Tetracycline Repressor, domain 2"/>
    <property type="match status" value="1"/>
</dbReference>
<sequence length="199" mass="22124">MSVDGVRKRPQQARSVVTVEFVLEAAAQLFDRRGIAATTNEISARAGVSIGTLYQYFPNKYALVHALAQRHVRDAAGRLEVVFAQLRAERPPFDRSMRAVLDVVVAAHREHPGLHRLMHRLAPRAATDLVALQEFEAHAIGEIAFHLHRCGRGGADPALTAAMLFHAVDAHLHRVLLWQSIDVDQLMELMERLAPLDVP</sequence>
<accession>A0ABR4Z3Z2</accession>
<proteinExistence type="predicted"/>
<dbReference type="PRINTS" id="PR00455">
    <property type="entry name" value="HTHTETR"/>
</dbReference>
<dbReference type="EMBL" id="JNFP01000082">
    <property type="protein sequence ID" value="KIA60036.1"/>
    <property type="molecule type" value="Genomic_DNA"/>
</dbReference>
<gene>
    <name evidence="6" type="ORF">FG87_39355</name>
</gene>
<evidence type="ECO:0000313" key="7">
    <source>
        <dbReference type="Proteomes" id="UP000031364"/>
    </source>
</evidence>
<dbReference type="PANTHER" id="PTHR30055">
    <property type="entry name" value="HTH-TYPE TRANSCRIPTIONAL REGULATOR RUTR"/>
    <property type="match status" value="1"/>
</dbReference>
<dbReference type="InterPro" id="IPR001647">
    <property type="entry name" value="HTH_TetR"/>
</dbReference>
<evidence type="ECO:0000256" key="2">
    <source>
        <dbReference type="ARBA" id="ARBA00023125"/>
    </source>
</evidence>
<dbReference type="InterPro" id="IPR023772">
    <property type="entry name" value="DNA-bd_HTH_TetR-type_CS"/>
</dbReference>
<keyword evidence="3" id="KW-0804">Transcription</keyword>
<keyword evidence="2 4" id="KW-0238">DNA-binding</keyword>
<dbReference type="Proteomes" id="UP000031364">
    <property type="component" value="Unassembled WGS sequence"/>
</dbReference>
<dbReference type="PROSITE" id="PS50977">
    <property type="entry name" value="HTH_TETR_2"/>
    <property type="match status" value="1"/>
</dbReference>
<evidence type="ECO:0000256" key="1">
    <source>
        <dbReference type="ARBA" id="ARBA00023015"/>
    </source>
</evidence>
<dbReference type="InterPro" id="IPR041669">
    <property type="entry name" value="TetR_C_15"/>
</dbReference>